<evidence type="ECO:0000313" key="8">
    <source>
        <dbReference type="Proteomes" id="UP000683310"/>
    </source>
</evidence>
<proteinExistence type="inferred from homology"/>
<evidence type="ECO:0000313" key="7">
    <source>
        <dbReference type="EMBL" id="QVI23981.1"/>
    </source>
</evidence>
<comment type="cofactor">
    <cofactor evidence="1">
        <name>Zn(2+)</name>
        <dbReference type="ChEBI" id="CHEBI:29105"/>
    </cofactor>
</comment>
<organism evidence="7 8">
    <name type="scientific">Nocardia tengchongensis</name>
    <dbReference type="NCBI Taxonomy" id="2055889"/>
    <lineage>
        <taxon>Bacteria</taxon>
        <taxon>Bacillati</taxon>
        <taxon>Actinomycetota</taxon>
        <taxon>Actinomycetes</taxon>
        <taxon>Mycobacteriales</taxon>
        <taxon>Nocardiaceae</taxon>
        <taxon>Nocardia</taxon>
    </lineage>
</organism>
<dbReference type="EMBL" id="CP074371">
    <property type="protein sequence ID" value="QVI23981.1"/>
    <property type="molecule type" value="Genomic_DNA"/>
</dbReference>
<sequence>MKVHHLNCGTVRLPSARLVCHVLAIETENGLVLVDSGFGLADIADPAGRLGISRRFNRPVLDPAETAVRQLEHLGFRREDVRHVIATHLDGDHIGGLADFPDATLHLTAAEALGAIHEPSWRERARFRPGQWAHGPTIVEYAADGESWRGFTAQEMTGISPGIVLIPMPGHTRGHAAVAVDAGHRWVLHCGDAFLHPGRVDGSTVPRAHALAEYLLAHDRTVMYANQARLAELYRASGPDLLMVCAHDAGMLAHAVATA</sequence>
<accession>A0ABX8CVP6</accession>
<comment type="similarity">
    <text evidence="2">Belongs to the metallo-beta-lactamase superfamily.</text>
</comment>
<dbReference type="InterPro" id="IPR001279">
    <property type="entry name" value="Metallo-B-lactamas"/>
</dbReference>
<dbReference type="Proteomes" id="UP000683310">
    <property type="component" value="Chromosome"/>
</dbReference>
<evidence type="ECO:0000259" key="6">
    <source>
        <dbReference type="SMART" id="SM00849"/>
    </source>
</evidence>
<protein>
    <submittedName>
        <fullName evidence="7">MBL fold metallo-hydrolase</fullName>
    </submittedName>
</protein>
<feature type="domain" description="Metallo-beta-lactamase" evidence="6">
    <location>
        <begin position="19"/>
        <end position="247"/>
    </location>
</feature>
<dbReference type="SUPFAM" id="SSF56281">
    <property type="entry name" value="Metallo-hydrolase/oxidoreductase"/>
    <property type="match status" value="1"/>
</dbReference>
<keyword evidence="4" id="KW-0378">Hydrolase</keyword>
<reference evidence="7 8" key="1">
    <citation type="submission" date="2021-04" db="EMBL/GenBank/DDBJ databases">
        <title>Nocardia tengchongensis.</title>
        <authorList>
            <person name="Zhuang k."/>
            <person name="Ran Y."/>
            <person name="Li W."/>
        </authorList>
    </citation>
    <scope>NUCLEOTIDE SEQUENCE [LARGE SCALE GENOMIC DNA]</scope>
    <source>
        <strain evidence="7 8">CFH S0057</strain>
    </source>
</reference>
<keyword evidence="8" id="KW-1185">Reference proteome</keyword>
<dbReference type="Pfam" id="PF00753">
    <property type="entry name" value="Lactamase_B"/>
    <property type="match status" value="1"/>
</dbReference>
<evidence type="ECO:0000256" key="2">
    <source>
        <dbReference type="ARBA" id="ARBA00007749"/>
    </source>
</evidence>
<dbReference type="SMART" id="SM00849">
    <property type="entry name" value="Lactamase_B"/>
    <property type="match status" value="1"/>
</dbReference>
<gene>
    <name evidence="7" type="ORF">KHQ06_14980</name>
</gene>
<keyword evidence="5" id="KW-0862">Zinc</keyword>
<dbReference type="Gene3D" id="3.60.15.10">
    <property type="entry name" value="Ribonuclease Z/Hydroxyacylglutathione hydrolase-like"/>
    <property type="match status" value="1"/>
</dbReference>
<keyword evidence="3" id="KW-0479">Metal-binding</keyword>
<dbReference type="InterPro" id="IPR051013">
    <property type="entry name" value="MBL_superfamily_lactonases"/>
</dbReference>
<dbReference type="InterPro" id="IPR036866">
    <property type="entry name" value="RibonucZ/Hydroxyglut_hydro"/>
</dbReference>
<evidence type="ECO:0000256" key="1">
    <source>
        <dbReference type="ARBA" id="ARBA00001947"/>
    </source>
</evidence>
<name>A0ABX8CVP6_9NOCA</name>
<dbReference type="CDD" id="cd07742">
    <property type="entry name" value="metallo-hydrolase-like_MBL-fold"/>
    <property type="match status" value="1"/>
</dbReference>
<dbReference type="RefSeq" id="WP_213560045.1">
    <property type="nucleotide sequence ID" value="NZ_JBHZDI010000086.1"/>
</dbReference>
<evidence type="ECO:0000256" key="4">
    <source>
        <dbReference type="ARBA" id="ARBA00022801"/>
    </source>
</evidence>
<dbReference type="PANTHER" id="PTHR42978:SF7">
    <property type="entry name" value="METALLO-HYDROLASE RV2300C-RELATED"/>
    <property type="match status" value="1"/>
</dbReference>
<evidence type="ECO:0000256" key="5">
    <source>
        <dbReference type="ARBA" id="ARBA00022833"/>
    </source>
</evidence>
<dbReference type="PANTHER" id="PTHR42978">
    <property type="entry name" value="QUORUM-QUENCHING LACTONASE YTNP-RELATED-RELATED"/>
    <property type="match status" value="1"/>
</dbReference>
<evidence type="ECO:0000256" key="3">
    <source>
        <dbReference type="ARBA" id="ARBA00022723"/>
    </source>
</evidence>